<dbReference type="PROSITE" id="PS01129">
    <property type="entry name" value="PSI_RLU"/>
    <property type="match status" value="1"/>
</dbReference>
<dbReference type="EMBL" id="HBKQ01034425">
    <property type="protein sequence ID" value="CAE2255212.1"/>
    <property type="molecule type" value="Transcribed_RNA"/>
</dbReference>
<proteinExistence type="inferred from homology"/>
<name>A0A7S4J8D3_9STRA</name>
<dbReference type="GO" id="GO:0009982">
    <property type="term" value="F:pseudouridine synthase activity"/>
    <property type="evidence" value="ECO:0007669"/>
    <property type="project" value="InterPro"/>
</dbReference>
<dbReference type="PANTHER" id="PTHR21600">
    <property type="entry name" value="MITOCHONDRIAL RNA PSEUDOURIDINE SYNTHASE"/>
    <property type="match status" value="1"/>
</dbReference>
<organism evidence="3">
    <name type="scientific">Odontella aurita</name>
    <dbReference type="NCBI Taxonomy" id="265563"/>
    <lineage>
        <taxon>Eukaryota</taxon>
        <taxon>Sar</taxon>
        <taxon>Stramenopiles</taxon>
        <taxon>Ochrophyta</taxon>
        <taxon>Bacillariophyta</taxon>
        <taxon>Mediophyceae</taxon>
        <taxon>Biddulphiophycidae</taxon>
        <taxon>Eupodiscales</taxon>
        <taxon>Odontellaceae</taxon>
        <taxon>Odontella</taxon>
    </lineage>
</organism>
<protein>
    <recommendedName>
        <fullName evidence="2">Pseudouridine synthase RsuA/RluA-like domain-containing protein</fullName>
    </recommendedName>
</protein>
<dbReference type="InterPro" id="IPR006145">
    <property type="entry name" value="PsdUridine_synth_RsuA/RluA"/>
</dbReference>
<dbReference type="InterPro" id="IPR050188">
    <property type="entry name" value="RluA_PseudoU_synthase"/>
</dbReference>
<dbReference type="InterPro" id="IPR020103">
    <property type="entry name" value="PsdUridine_synth_cat_dom_sf"/>
</dbReference>
<sequence length="377" mass="42616">MSIQRAVSPMLRTLPVHMGLSIGNYCTRVNVASLRFFHCYLRLAVIVSLLSRVEAAAFVSNKYARPSPYRAVVSGRLLFRHRVASREVDMNTSETALSTETEMSDMVHNFGGLDILYESEKIIAIDKPHGISHHGSPEFGPGILQYFRYLQTLGNEQLLNTSYTGRLYGVHRLDKVTSGILVFAKDGDTARELTQCFRDKSVVKYYVALTMKKPKKKKQGWVKGDMTRGRRGTWMLKKSANDPAVTRFYTAGLGGLKRKESESAEKVNYPRTQMLFRPYTGRTHQIRVAAKSLGLPILGDSYYGDGSNDDSLTTKGTSQLRTYLHAVALHIQLGEENVSILCPPPFQHFWEEDTFSDLFFELLRKHCDCDQILDIIT</sequence>
<accession>A0A7S4J8D3</accession>
<comment type="similarity">
    <text evidence="1">Belongs to the pseudouridine synthase RluA family.</text>
</comment>
<evidence type="ECO:0000313" key="3">
    <source>
        <dbReference type="EMBL" id="CAE2255212.1"/>
    </source>
</evidence>
<dbReference type="Pfam" id="PF00849">
    <property type="entry name" value="PseudoU_synth_2"/>
    <property type="match status" value="1"/>
</dbReference>
<reference evidence="3" key="1">
    <citation type="submission" date="2021-01" db="EMBL/GenBank/DDBJ databases">
        <authorList>
            <person name="Corre E."/>
            <person name="Pelletier E."/>
            <person name="Niang G."/>
            <person name="Scheremetjew M."/>
            <person name="Finn R."/>
            <person name="Kale V."/>
            <person name="Holt S."/>
            <person name="Cochrane G."/>
            <person name="Meng A."/>
            <person name="Brown T."/>
            <person name="Cohen L."/>
        </authorList>
    </citation>
    <scope>NUCLEOTIDE SEQUENCE</scope>
    <source>
        <strain evidence="3">Isolate 1302-5</strain>
    </source>
</reference>
<dbReference type="CDD" id="cd02869">
    <property type="entry name" value="PseudoU_synth_RluA_like"/>
    <property type="match status" value="1"/>
</dbReference>
<evidence type="ECO:0000259" key="2">
    <source>
        <dbReference type="Pfam" id="PF00849"/>
    </source>
</evidence>
<dbReference type="SUPFAM" id="SSF55120">
    <property type="entry name" value="Pseudouridine synthase"/>
    <property type="match status" value="1"/>
</dbReference>
<dbReference type="AlphaFoldDB" id="A0A7S4J8D3"/>
<dbReference type="GO" id="GO:0000455">
    <property type="term" value="P:enzyme-directed rRNA pseudouridine synthesis"/>
    <property type="evidence" value="ECO:0007669"/>
    <property type="project" value="TreeGrafter"/>
</dbReference>
<evidence type="ECO:0000256" key="1">
    <source>
        <dbReference type="ARBA" id="ARBA00010876"/>
    </source>
</evidence>
<dbReference type="Gene3D" id="3.30.2350.10">
    <property type="entry name" value="Pseudouridine synthase"/>
    <property type="match status" value="1"/>
</dbReference>
<dbReference type="InterPro" id="IPR006224">
    <property type="entry name" value="PsdUridine_synth_RluA-like_CS"/>
</dbReference>
<gene>
    <name evidence="3" type="ORF">OAUR00152_LOCUS23565</name>
</gene>
<feature type="domain" description="Pseudouridine synthase RsuA/RluA-like" evidence="2">
    <location>
        <begin position="122"/>
        <end position="289"/>
    </location>
</feature>
<dbReference type="GO" id="GO:0003723">
    <property type="term" value="F:RNA binding"/>
    <property type="evidence" value="ECO:0007669"/>
    <property type="project" value="InterPro"/>
</dbReference>
<dbReference type="PANTHER" id="PTHR21600:SF87">
    <property type="entry name" value="RNA PSEUDOURIDYLATE SYNTHASE DOMAIN-CONTAINING PROTEIN 1"/>
    <property type="match status" value="1"/>
</dbReference>